<evidence type="ECO:0000256" key="8">
    <source>
        <dbReference type="ARBA" id="ARBA00023136"/>
    </source>
</evidence>
<feature type="transmembrane region" description="Helical" evidence="9">
    <location>
        <begin position="374"/>
        <end position="395"/>
    </location>
</feature>
<evidence type="ECO:0000256" key="5">
    <source>
        <dbReference type="ARBA" id="ARBA00022692"/>
    </source>
</evidence>
<gene>
    <name evidence="12" type="ORF">OGAPHI_004582</name>
</gene>
<dbReference type="InterPro" id="IPR041752">
    <property type="entry name" value="Coa3"/>
</dbReference>
<comment type="subunit">
    <text evidence="4 9">Component of 250-400 kDa complexes called cytochrome oxidase assembly intermediates or COA complexes.</text>
</comment>
<keyword evidence="13" id="KW-1185">Reference proteome</keyword>
<dbReference type="EMBL" id="JAEUBE010000327">
    <property type="protein sequence ID" value="KAH3664231.1"/>
    <property type="molecule type" value="Genomic_DNA"/>
</dbReference>
<feature type="compositionally biased region" description="Polar residues" evidence="10">
    <location>
        <begin position="46"/>
        <end position="65"/>
    </location>
</feature>
<dbReference type="PANTHER" id="PTHR15642">
    <property type="entry name" value="CYTOCHROME C OXIDASE ASSEMBLY FACTOR 3, MITOCHONDRIAL"/>
    <property type="match status" value="1"/>
</dbReference>
<keyword evidence="8 9" id="KW-0472">Membrane</keyword>
<evidence type="ECO:0000256" key="2">
    <source>
        <dbReference type="ARBA" id="ARBA00004434"/>
    </source>
</evidence>
<feature type="region of interest" description="Disordered" evidence="10">
    <location>
        <begin position="42"/>
        <end position="65"/>
    </location>
</feature>
<protein>
    <recommendedName>
        <fullName evidence="9">Cytochrome c oxidase assembly factor 3</fullName>
    </recommendedName>
</protein>
<dbReference type="GeneID" id="70236547"/>
<keyword evidence="9" id="KW-0999">Mitochondrion inner membrane</keyword>
<dbReference type="Pfam" id="PF09813">
    <property type="entry name" value="Coa3_cc"/>
    <property type="match status" value="1"/>
</dbReference>
<dbReference type="Proteomes" id="UP000769157">
    <property type="component" value="Unassembled WGS sequence"/>
</dbReference>
<keyword evidence="7 9" id="KW-0496">Mitochondrion</keyword>
<evidence type="ECO:0000256" key="1">
    <source>
        <dbReference type="ARBA" id="ARBA00003064"/>
    </source>
</evidence>
<organism evidence="12 13">
    <name type="scientific">Ogataea philodendri</name>
    <dbReference type="NCBI Taxonomy" id="1378263"/>
    <lineage>
        <taxon>Eukaryota</taxon>
        <taxon>Fungi</taxon>
        <taxon>Dikarya</taxon>
        <taxon>Ascomycota</taxon>
        <taxon>Saccharomycotina</taxon>
        <taxon>Pichiomycetes</taxon>
        <taxon>Pichiales</taxon>
        <taxon>Pichiaceae</taxon>
        <taxon>Ogataea</taxon>
    </lineage>
</organism>
<dbReference type="RefSeq" id="XP_046060503.1">
    <property type="nucleotide sequence ID" value="XM_046205676.1"/>
</dbReference>
<sequence length="430" mass="46593">MVTAGLWDCLSRSYTLTIPTLFPMASHLVLWPPNRTLVIPKPDSSVHLSSDAPDSTSNSQTSPALLTATNTVGVVGSADCEKSKSTKVPSILKPLSQIPVFGEITLIQPELPASPIPAGHVPFVHEPSSSSGENGVLVEHGGLDRRVPQVQRRHQVVGLAVNVKYSQRAVVASSHQQRLCLVETQRLNSNSGFDEPRTSVVPLASSSASDSCSDPLSTESAHAGLGWIRSNCSRSRCKYCFPLILESCGVWRSFLRLSLSNSETVTFSSSLSCQTASSSLYSLAESDSWLSEPVSILSSSDSSTKYRSASATASILLSSDCSSSSPESWLDSWSSSKPRSSSSLVSLTISRASSYYNKYTYQMSPAMLRARQPYFWKNLALFGVLGGISLGIYAYTYSFLMKDDFEDIPIPPISDEQLAELKKEYEASKK</sequence>
<comment type="subcellular location">
    <subcellularLocation>
        <location evidence="2">Mitochondrion inner membrane</location>
        <topology evidence="2">Single-pass membrane protein</topology>
    </subcellularLocation>
</comment>
<comment type="function">
    <text evidence="1 9">Required for assembly of cytochrome c oxidase (complex IV).</text>
</comment>
<evidence type="ECO:0000256" key="6">
    <source>
        <dbReference type="ARBA" id="ARBA00022989"/>
    </source>
</evidence>
<evidence type="ECO:0000256" key="4">
    <source>
        <dbReference type="ARBA" id="ARBA00011351"/>
    </source>
</evidence>
<proteinExistence type="inferred from homology"/>
<evidence type="ECO:0000313" key="12">
    <source>
        <dbReference type="EMBL" id="KAH3664231.1"/>
    </source>
</evidence>
<dbReference type="PANTHER" id="PTHR15642:SF3">
    <property type="entry name" value="CYTOCHROME C OXIDASE ASSEMBLY FACTOR 3 HOMOLOG, MITOCHONDRIAL"/>
    <property type="match status" value="1"/>
</dbReference>
<evidence type="ECO:0000256" key="9">
    <source>
        <dbReference type="RuleBase" id="RU367056"/>
    </source>
</evidence>
<dbReference type="AlphaFoldDB" id="A0A9P8T316"/>
<dbReference type="GO" id="GO:0005743">
    <property type="term" value="C:mitochondrial inner membrane"/>
    <property type="evidence" value="ECO:0007669"/>
    <property type="project" value="UniProtKB-SubCell"/>
</dbReference>
<comment type="similarity">
    <text evidence="3 9">Belongs to the COA3 family.</text>
</comment>
<evidence type="ECO:0000256" key="3">
    <source>
        <dbReference type="ARBA" id="ARBA00007035"/>
    </source>
</evidence>
<keyword evidence="5 9" id="KW-0812">Transmembrane</keyword>
<dbReference type="OrthoDB" id="10018333at2759"/>
<comment type="caution">
    <text evidence="12">The sequence shown here is derived from an EMBL/GenBank/DDBJ whole genome shotgun (WGS) entry which is preliminary data.</text>
</comment>
<feature type="domain" description="Cytochrome c oxidase assembly factor 3 mitochondrial coiled-coil" evidence="11">
    <location>
        <begin position="367"/>
        <end position="407"/>
    </location>
</feature>
<reference evidence="12" key="2">
    <citation type="submission" date="2021-01" db="EMBL/GenBank/DDBJ databases">
        <authorList>
            <person name="Schikora-Tamarit M.A."/>
        </authorList>
    </citation>
    <scope>NUCLEOTIDE SEQUENCE</scope>
    <source>
        <strain evidence="12">CBS6075</strain>
    </source>
</reference>
<evidence type="ECO:0000259" key="11">
    <source>
        <dbReference type="Pfam" id="PF09813"/>
    </source>
</evidence>
<dbReference type="InterPro" id="IPR018628">
    <property type="entry name" value="Coa3_CC"/>
</dbReference>
<evidence type="ECO:0000256" key="7">
    <source>
        <dbReference type="ARBA" id="ARBA00023128"/>
    </source>
</evidence>
<reference evidence="12" key="1">
    <citation type="journal article" date="2021" name="Open Biol.">
        <title>Shared evolutionary footprints suggest mitochondrial oxidative damage underlies multiple complex I losses in fungi.</title>
        <authorList>
            <person name="Schikora-Tamarit M.A."/>
            <person name="Marcet-Houben M."/>
            <person name="Nosek J."/>
            <person name="Gabaldon T."/>
        </authorList>
    </citation>
    <scope>NUCLEOTIDE SEQUENCE</scope>
    <source>
        <strain evidence="12">CBS6075</strain>
    </source>
</reference>
<accession>A0A9P8T316</accession>
<keyword evidence="6 9" id="KW-1133">Transmembrane helix</keyword>
<dbReference type="GO" id="GO:0033617">
    <property type="term" value="P:mitochondrial respiratory chain complex IV assembly"/>
    <property type="evidence" value="ECO:0007669"/>
    <property type="project" value="UniProtKB-UniRule"/>
</dbReference>
<evidence type="ECO:0000313" key="13">
    <source>
        <dbReference type="Proteomes" id="UP000769157"/>
    </source>
</evidence>
<name>A0A9P8T316_9ASCO</name>
<evidence type="ECO:0000256" key="10">
    <source>
        <dbReference type="SAM" id="MobiDB-lite"/>
    </source>
</evidence>